<dbReference type="Proteomes" id="UP001589887">
    <property type="component" value="Unassembled WGS sequence"/>
</dbReference>
<dbReference type="RefSeq" id="WP_394318173.1">
    <property type="nucleotide sequence ID" value="NZ_JBHMQV010000009.1"/>
</dbReference>
<evidence type="ECO:0000313" key="1">
    <source>
        <dbReference type="EMBL" id="MFC0844137.1"/>
    </source>
</evidence>
<keyword evidence="2" id="KW-1185">Reference proteome</keyword>
<sequence>MVERIAWRDLPAEVRAAVATRLGGGFAAQDPRDGANCGAAALLTLDDGRTVFVKGQADDGPLDELDREEQINPALPSCAPRVLWRMHVSGWHLLAFDGIDGERADYAADSPELDLVVQALAKLGGCLAPGMPLMTARDRWGYYVAPGHQRHLFGLNLLHTDPAAQNVLIDGTGAHLVDWAWPALGPAWADAALWGVRLISDGGQSPEQALRWVSRVPAWSKAEPESLRVFTAAEADSWEDVAAKGEPRIAAIARAARAWAAYWV</sequence>
<organism evidence="1 2">
    <name type="scientific">Streptomyces noboritoensis</name>
    <dbReference type="NCBI Taxonomy" id="67337"/>
    <lineage>
        <taxon>Bacteria</taxon>
        <taxon>Bacillati</taxon>
        <taxon>Actinomycetota</taxon>
        <taxon>Actinomycetes</taxon>
        <taxon>Kitasatosporales</taxon>
        <taxon>Streptomycetaceae</taxon>
        <taxon>Streptomyces</taxon>
    </lineage>
</organism>
<dbReference type="EMBL" id="JBHMQV010000009">
    <property type="protein sequence ID" value="MFC0844137.1"/>
    <property type="molecule type" value="Genomic_DNA"/>
</dbReference>
<accession>A0ABV6TED1</accession>
<gene>
    <name evidence="1" type="ORF">ACFH04_10495</name>
</gene>
<name>A0ABV6TED1_9ACTN</name>
<reference evidence="1 2" key="1">
    <citation type="submission" date="2024-09" db="EMBL/GenBank/DDBJ databases">
        <authorList>
            <person name="Sun Q."/>
            <person name="Mori K."/>
        </authorList>
    </citation>
    <scope>NUCLEOTIDE SEQUENCE [LARGE SCALE GENOMIC DNA]</scope>
    <source>
        <strain evidence="1 2">JCM 4557</strain>
    </source>
</reference>
<protein>
    <submittedName>
        <fullName evidence="1">Aminoglycoside phosphotransferase</fullName>
    </submittedName>
</protein>
<dbReference type="InterPro" id="IPR011009">
    <property type="entry name" value="Kinase-like_dom_sf"/>
</dbReference>
<dbReference type="SUPFAM" id="SSF56112">
    <property type="entry name" value="Protein kinase-like (PK-like)"/>
    <property type="match status" value="1"/>
</dbReference>
<proteinExistence type="predicted"/>
<comment type="caution">
    <text evidence="1">The sequence shown here is derived from an EMBL/GenBank/DDBJ whole genome shotgun (WGS) entry which is preliminary data.</text>
</comment>
<evidence type="ECO:0000313" key="2">
    <source>
        <dbReference type="Proteomes" id="UP001589887"/>
    </source>
</evidence>